<gene>
    <name evidence="2" type="ORF">EIP91_006886</name>
</gene>
<sequence length="203" mass="22432">MGEGGTTAQVTQGADVVMQEVEEAAEKKKQEKKRRTAAKGGDKKKDKKTKKKKGDEEEEGETIVLSSDGAGGDDELDEDFKGKAVKKAGKKQTVLAPIVAEDTRAQLAAQEVALRKKRDAAFMGYAIIELTENGEFGLMFREWNKRTPKEAALKELMMSLSDEVKGLRWYEEERAVPIVVQVSQLEVSSLVKTAKADPSEYHK</sequence>
<comment type="caution">
    <text evidence="2">The sequence shown here is derived from an EMBL/GenBank/DDBJ whole genome shotgun (WGS) entry which is preliminary data.</text>
</comment>
<evidence type="ECO:0000256" key="1">
    <source>
        <dbReference type="SAM" id="MobiDB-lite"/>
    </source>
</evidence>
<evidence type="ECO:0000313" key="3">
    <source>
        <dbReference type="Proteomes" id="UP000292702"/>
    </source>
</evidence>
<name>A0A4R0RDD7_9APHY</name>
<proteinExistence type="predicted"/>
<keyword evidence="3" id="KW-1185">Reference proteome</keyword>
<accession>A0A4R0RDD7</accession>
<feature type="region of interest" description="Disordered" evidence="1">
    <location>
        <begin position="1"/>
        <end position="77"/>
    </location>
</feature>
<dbReference type="EMBL" id="RWJN01000370">
    <property type="protein sequence ID" value="TCD62459.1"/>
    <property type="molecule type" value="Genomic_DNA"/>
</dbReference>
<dbReference type="AlphaFoldDB" id="A0A4R0RDD7"/>
<reference evidence="2 3" key="1">
    <citation type="submission" date="2018-11" db="EMBL/GenBank/DDBJ databases">
        <title>Genome assembly of Steccherinum ochraceum LE-BIN_3174, the white-rot fungus of the Steccherinaceae family (The Residual Polyporoid clade, Polyporales, Basidiomycota).</title>
        <authorList>
            <person name="Fedorova T.V."/>
            <person name="Glazunova O.A."/>
            <person name="Landesman E.O."/>
            <person name="Moiseenko K.V."/>
            <person name="Psurtseva N.V."/>
            <person name="Savinova O.S."/>
            <person name="Shakhova N.V."/>
            <person name="Tyazhelova T.V."/>
            <person name="Vasina D.V."/>
        </authorList>
    </citation>
    <scope>NUCLEOTIDE SEQUENCE [LARGE SCALE GENOMIC DNA]</scope>
    <source>
        <strain evidence="2 3">LE-BIN_3174</strain>
    </source>
</reference>
<feature type="non-terminal residue" evidence="2">
    <location>
        <position position="203"/>
    </location>
</feature>
<dbReference type="Proteomes" id="UP000292702">
    <property type="component" value="Unassembled WGS sequence"/>
</dbReference>
<protein>
    <submittedName>
        <fullName evidence="2">Uncharacterized protein</fullName>
    </submittedName>
</protein>
<organism evidence="2 3">
    <name type="scientific">Steccherinum ochraceum</name>
    <dbReference type="NCBI Taxonomy" id="92696"/>
    <lineage>
        <taxon>Eukaryota</taxon>
        <taxon>Fungi</taxon>
        <taxon>Dikarya</taxon>
        <taxon>Basidiomycota</taxon>
        <taxon>Agaricomycotina</taxon>
        <taxon>Agaricomycetes</taxon>
        <taxon>Polyporales</taxon>
        <taxon>Steccherinaceae</taxon>
        <taxon>Steccherinum</taxon>
    </lineage>
</organism>
<feature type="compositionally biased region" description="Polar residues" evidence="1">
    <location>
        <begin position="1"/>
        <end position="12"/>
    </location>
</feature>
<evidence type="ECO:0000313" key="2">
    <source>
        <dbReference type="EMBL" id="TCD62459.1"/>
    </source>
</evidence>